<accession>X0TZP1</accession>
<organism evidence="1">
    <name type="scientific">marine sediment metagenome</name>
    <dbReference type="NCBI Taxonomy" id="412755"/>
    <lineage>
        <taxon>unclassified sequences</taxon>
        <taxon>metagenomes</taxon>
        <taxon>ecological metagenomes</taxon>
    </lineage>
</organism>
<feature type="non-terminal residue" evidence="1">
    <location>
        <position position="1"/>
    </location>
</feature>
<name>X0TZP1_9ZZZZ</name>
<reference evidence="1" key="1">
    <citation type="journal article" date="2014" name="Front. Microbiol.">
        <title>High frequency of phylogenetically diverse reductive dehalogenase-homologous genes in deep subseafloor sedimentary metagenomes.</title>
        <authorList>
            <person name="Kawai M."/>
            <person name="Futagami T."/>
            <person name="Toyoda A."/>
            <person name="Takaki Y."/>
            <person name="Nishi S."/>
            <person name="Hori S."/>
            <person name="Arai W."/>
            <person name="Tsubouchi T."/>
            <person name="Morono Y."/>
            <person name="Uchiyama I."/>
            <person name="Ito T."/>
            <person name="Fujiyama A."/>
            <person name="Inagaki F."/>
            <person name="Takami H."/>
        </authorList>
    </citation>
    <scope>NUCLEOTIDE SEQUENCE</scope>
    <source>
        <strain evidence="1">Expedition CK06-06</strain>
    </source>
</reference>
<proteinExistence type="predicted"/>
<dbReference type="AlphaFoldDB" id="X0TZP1"/>
<dbReference type="EMBL" id="BARS01015627">
    <property type="protein sequence ID" value="GAF92591.1"/>
    <property type="molecule type" value="Genomic_DNA"/>
</dbReference>
<sequence>AGIRPLLFRAVSLEQGHMTFLVEGFNMDFSVSVSVYEKDNPQ</sequence>
<evidence type="ECO:0000313" key="1">
    <source>
        <dbReference type="EMBL" id="GAF92591.1"/>
    </source>
</evidence>
<gene>
    <name evidence="1" type="ORF">S01H1_25831</name>
</gene>
<comment type="caution">
    <text evidence="1">The sequence shown here is derived from an EMBL/GenBank/DDBJ whole genome shotgun (WGS) entry which is preliminary data.</text>
</comment>
<protein>
    <submittedName>
        <fullName evidence="1">Uncharacterized protein</fullName>
    </submittedName>
</protein>